<evidence type="ECO:0000313" key="1">
    <source>
        <dbReference type="EMBL" id="CAA9285744.1"/>
    </source>
</evidence>
<name>A0A6J4JRZ8_9CYAN</name>
<accession>A0A6J4JRZ8</accession>
<dbReference type="AlphaFoldDB" id="A0A6J4JRZ8"/>
<dbReference type="EMBL" id="CADCTM010000676">
    <property type="protein sequence ID" value="CAA9285744.1"/>
    <property type="molecule type" value="Genomic_DNA"/>
</dbReference>
<proteinExistence type="predicted"/>
<sequence length="45" mass="4794">MTLRKCTSKGKLKTRVVDIQPGLASLLVANQPVKLGFLFPGGRPG</sequence>
<protein>
    <submittedName>
        <fullName evidence="1">Phage integrase</fullName>
    </submittedName>
</protein>
<organism evidence="1">
    <name type="scientific">uncultured Coleofasciculus sp</name>
    <dbReference type="NCBI Taxonomy" id="1267456"/>
    <lineage>
        <taxon>Bacteria</taxon>
        <taxon>Bacillati</taxon>
        <taxon>Cyanobacteriota</taxon>
        <taxon>Cyanophyceae</taxon>
        <taxon>Coleofasciculales</taxon>
        <taxon>Coleofasciculaceae</taxon>
        <taxon>Coleofasciculus</taxon>
        <taxon>environmental samples</taxon>
    </lineage>
</organism>
<gene>
    <name evidence="1" type="ORF">AVDCRST_MAG92-3850</name>
</gene>
<reference evidence="1" key="1">
    <citation type="submission" date="2020-02" db="EMBL/GenBank/DDBJ databases">
        <authorList>
            <person name="Meier V. D."/>
        </authorList>
    </citation>
    <scope>NUCLEOTIDE SEQUENCE</scope>
    <source>
        <strain evidence="1">AVDCRST_MAG92</strain>
    </source>
</reference>